<dbReference type="Proteomes" id="UP000024332">
    <property type="component" value="Unassembled WGS sequence"/>
</dbReference>
<evidence type="ECO:0000313" key="2">
    <source>
        <dbReference type="Proteomes" id="UP000024332"/>
    </source>
</evidence>
<dbReference type="EMBL" id="JFZT01000039">
    <property type="protein sequence ID" value="EZQ06791.1"/>
    <property type="molecule type" value="Genomic_DNA"/>
</dbReference>
<evidence type="ECO:0000313" key="1">
    <source>
        <dbReference type="EMBL" id="EZQ06791.1"/>
    </source>
</evidence>
<dbReference type="RefSeq" id="WP_048099327.1">
    <property type="nucleotide sequence ID" value="NZ_JFZT01000039.1"/>
</dbReference>
<accession>A0A031LP59</accession>
<protein>
    <submittedName>
        <fullName evidence="1">Uncharacterized protein</fullName>
    </submittedName>
</protein>
<dbReference type="AlphaFoldDB" id="A0A031LP59"/>
<comment type="caution">
    <text evidence="1">The sequence shown here is derived from an EMBL/GenBank/DDBJ whole genome shotgun (WGS) entry which is preliminary data.</text>
</comment>
<name>A0A031LP59_9CREN</name>
<sequence>MDVNVLLDSEIPGIREALEYGLAEAQFLGKEMIGLSFSNGDGIILYINPFSEQIHKLLFISFSQRNNGFLSPLGIFKYEGGNTIFIYEITNLAELLKSEVNTRVESVEVIKGVLEDFLFEAMDR</sequence>
<reference evidence="1 2" key="1">
    <citation type="submission" date="2014-03" db="EMBL/GenBank/DDBJ databases">
        <title>Draft genome sequence of the novel thermoacidophilic archaea Acidianus copahuensis ALE1 strain, isolated from Copahue volcanic area in Neuquen Argentina.</title>
        <authorList>
            <person name="Urbieta M.S."/>
            <person name="Rascovan N."/>
            <person name="Castro C."/>
            <person name="Revale S."/>
            <person name="Giaveno M.A."/>
            <person name="Vazquez M.P."/>
            <person name="Donati E.R."/>
        </authorList>
    </citation>
    <scope>NUCLEOTIDE SEQUENCE [LARGE SCALE GENOMIC DNA]</scope>
    <source>
        <strain evidence="1 2">ALE1</strain>
    </source>
</reference>
<dbReference type="OrthoDB" id="42865at2157"/>
<organism evidence="1 2">
    <name type="scientific">Candidatus Acidianus copahuensis</name>
    <dbReference type="NCBI Taxonomy" id="1160895"/>
    <lineage>
        <taxon>Archaea</taxon>
        <taxon>Thermoproteota</taxon>
        <taxon>Thermoprotei</taxon>
        <taxon>Sulfolobales</taxon>
        <taxon>Sulfolobaceae</taxon>
        <taxon>Acidianus</taxon>
    </lineage>
</organism>
<gene>
    <name evidence="1" type="ORF">CM19_05295</name>
</gene>
<proteinExistence type="predicted"/>
<keyword evidence="2" id="KW-1185">Reference proteome</keyword>
<dbReference type="STRING" id="1160895.CM19_05295"/>